<dbReference type="PATRIC" id="fig|1367847.3.peg.422"/>
<evidence type="ECO:0000256" key="1">
    <source>
        <dbReference type="ARBA" id="ARBA00022598"/>
    </source>
</evidence>
<dbReference type="PANTHER" id="PTHR43033">
    <property type="entry name" value="TRNA(ILE)-LYSIDINE SYNTHASE-RELATED"/>
    <property type="match status" value="1"/>
</dbReference>
<dbReference type="InterPro" id="IPR012094">
    <property type="entry name" value="tRNA_Ile_lys_synt"/>
</dbReference>
<evidence type="ECO:0000259" key="7">
    <source>
        <dbReference type="Pfam" id="PF01171"/>
    </source>
</evidence>
<dbReference type="GO" id="GO:0005737">
    <property type="term" value="C:cytoplasm"/>
    <property type="evidence" value="ECO:0007669"/>
    <property type="project" value="UniProtKB-SubCell"/>
</dbReference>
<dbReference type="STRING" id="1367847.JCM7686_0478"/>
<comment type="function">
    <text evidence="6">Ligates lysine onto the cytidine present at position 34 of the AUA codon-specific tRNA(Ile) that contains the anticodon CAU, in an ATP-dependent manner. Cytidine is converted to lysidine, thus changing the amino acid specificity of the tRNA from methionine to isoleucine.</text>
</comment>
<sequence>MSEAVTLSVTRELDRLAGDLTAIGIALSGGGDSTALMHLTAGWAAGRRICAATVDHGLRVDSAIEARAAGRAAAKLGIPHQILRWHRDDDSGNLMAEARAARLRLLADWAAAEGLEAVLLGHTLDDQAETLLMRLCRGAGVDGLSGMAPARRACGTVWLRPMLGTSRASLRDWLNSHGHDWIEDPSNDNPDFERVRIRQAMEVLGIPAASLAQSAGNLAVARRALQEFAWQIAGDLEAERGTLVLPFNSFLGAPEEVRRRLVVTGLRWMTGADYPPRGEKVAHVLRALELGSRITLEGVILHPQAGRLYLIREPAAALRAAPGLPDASGYAEWDGRWQASGLAPGLELRALGYEALSSLDWRRAGLLRDEAAASPALWKGERRIAAPLLEPASLAGFGPLRAMRDFRAMLFSH</sequence>
<evidence type="ECO:0000256" key="4">
    <source>
        <dbReference type="ARBA" id="ARBA00022840"/>
    </source>
</evidence>
<dbReference type="InterPro" id="IPR012795">
    <property type="entry name" value="tRNA_Ile_lys_synt_N"/>
</dbReference>
<feature type="binding site" evidence="6">
    <location>
        <begin position="28"/>
        <end position="33"/>
    </location>
    <ligand>
        <name>ATP</name>
        <dbReference type="ChEBI" id="CHEBI:30616"/>
    </ligand>
</feature>
<keyword evidence="3 6" id="KW-0547">Nucleotide-binding</keyword>
<dbReference type="RefSeq" id="WP_020949226.1">
    <property type="nucleotide sequence ID" value="NC_022041.1"/>
</dbReference>
<evidence type="ECO:0000313" key="9">
    <source>
        <dbReference type="Proteomes" id="UP000015480"/>
    </source>
</evidence>
<dbReference type="EMBL" id="CP006650">
    <property type="protein sequence ID" value="AGT07587.1"/>
    <property type="molecule type" value="Genomic_DNA"/>
</dbReference>
<dbReference type="eggNOG" id="COG0037">
    <property type="taxonomic scope" value="Bacteria"/>
</dbReference>
<feature type="domain" description="tRNA(Ile)-lysidine/2-thiocytidine synthase N-terminal" evidence="7">
    <location>
        <begin position="23"/>
        <end position="199"/>
    </location>
</feature>
<evidence type="ECO:0000256" key="3">
    <source>
        <dbReference type="ARBA" id="ARBA00022741"/>
    </source>
</evidence>
<protein>
    <recommendedName>
        <fullName evidence="6">tRNA(Ile)-lysidine synthase</fullName>
        <ecNumber evidence="6">6.3.4.19</ecNumber>
    </recommendedName>
    <alternativeName>
        <fullName evidence="6">tRNA(Ile)-2-lysyl-cytidine synthase</fullName>
    </alternativeName>
    <alternativeName>
        <fullName evidence="6">tRNA(Ile)-lysidine synthetase</fullName>
    </alternativeName>
</protein>
<evidence type="ECO:0000313" key="8">
    <source>
        <dbReference type="EMBL" id="AGT07587.1"/>
    </source>
</evidence>
<dbReference type="NCBIfam" id="TIGR02432">
    <property type="entry name" value="lysidine_TilS_N"/>
    <property type="match status" value="1"/>
</dbReference>
<dbReference type="Gene3D" id="3.40.50.620">
    <property type="entry name" value="HUPs"/>
    <property type="match status" value="1"/>
</dbReference>
<dbReference type="Pfam" id="PF01171">
    <property type="entry name" value="ATP_bind_3"/>
    <property type="match status" value="1"/>
</dbReference>
<keyword evidence="9" id="KW-1185">Reference proteome</keyword>
<dbReference type="GO" id="GO:0006400">
    <property type="term" value="P:tRNA modification"/>
    <property type="evidence" value="ECO:0007669"/>
    <property type="project" value="UniProtKB-UniRule"/>
</dbReference>
<comment type="similarity">
    <text evidence="6">Belongs to the tRNA(Ile)-lysidine synthase family.</text>
</comment>
<evidence type="ECO:0000256" key="5">
    <source>
        <dbReference type="ARBA" id="ARBA00048539"/>
    </source>
</evidence>
<dbReference type="AlphaFoldDB" id="S5XRA8"/>
<comment type="subcellular location">
    <subcellularLocation>
        <location evidence="6">Cytoplasm</location>
    </subcellularLocation>
</comment>
<dbReference type="HAMAP" id="MF_01161">
    <property type="entry name" value="tRNA_Ile_lys_synt"/>
    <property type="match status" value="1"/>
</dbReference>
<dbReference type="InterPro" id="IPR014729">
    <property type="entry name" value="Rossmann-like_a/b/a_fold"/>
</dbReference>
<dbReference type="GO" id="GO:0032267">
    <property type="term" value="F:tRNA(Ile)-lysidine synthase activity"/>
    <property type="evidence" value="ECO:0007669"/>
    <property type="project" value="UniProtKB-EC"/>
</dbReference>
<keyword evidence="4 6" id="KW-0067">ATP-binding</keyword>
<evidence type="ECO:0000256" key="2">
    <source>
        <dbReference type="ARBA" id="ARBA00022694"/>
    </source>
</evidence>
<reference evidence="8 9" key="1">
    <citation type="journal article" date="2014" name="BMC Genomics">
        <title>Architecture and functions of a multipartite genome of the methylotrophic bacterium Paracoccus aminophilus JCM 7686, containing primary and secondary chromids.</title>
        <authorList>
            <person name="Dziewit L."/>
            <person name="Czarnecki J."/>
            <person name="Wibberg D."/>
            <person name="Radlinska M."/>
            <person name="Mrozek P."/>
            <person name="Szymczak M."/>
            <person name="Schluter A."/>
            <person name="Puhler A."/>
            <person name="Bartosik D."/>
        </authorList>
    </citation>
    <scope>NUCLEOTIDE SEQUENCE [LARGE SCALE GENOMIC DNA]</scope>
    <source>
        <strain evidence="8">JCM 7686</strain>
    </source>
</reference>
<dbReference type="GO" id="GO:0005524">
    <property type="term" value="F:ATP binding"/>
    <property type="evidence" value="ECO:0007669"/>
    <property type="project" value="UniProtKB-UniRule"/>
</dbReference>
<dbReference type="CDD" id="cd01992">
    <property type="entry name" value="TilS_N"/>
    <property type="match status" value="1"/>
</dbReference>
<keyword evidence="2 6" id="KW-0819">tRNA processing</keyword>
<keyword evidence="6" id="KW-0963">Cytoplasm</keyword>
<dbReference type="PANTHER" id="PTHR43033:SF1">
    <property type="entry name" value="TRNA(ILE)-LYSIDINE SYNTHASE-RELATED"/>
    <property type="match status" value="1"/>
</dbReference>
<organism evidence="8 9">
    <name type="scientific">Paracoccus aminophilus JCM 7686</name>
    <dbReference type="NCBI Taxonomy" id="1367847"/>
    <lineage>
        <taxon>Bacteria</taxon>
        <taxon>Pseudomonadati</taxon>
        <taxon>Pseudomonadota</taxon>
        <taxon>Alphaproteobacteria</taxon>
        <taxon>Rhodobacterales</taxon>
        <taxon>Paracoccaceae</taxon>
        <taxon>Paracoccus</taxon>
    </lineage>
</organism>
<dbReference type="HOGENOM" id="CLU_018869_3_2_5"/>
<accession>S5XRA8</accession>
<keyword evidence="1 6" id="KW-0436">Ligase</keyword>
<dbReference type="OrthoDB" id="9807403at2"/>
<dbReference type="InterPro" id="IPR011063">
    <property type="entry name" value="TilS/TtcA_N"/>
</dbReference>
<dbReference type="Proteomes" id="UP000015480">
    <property type="component" value="Chromosome"/>
</dbReference>
<comment type="catalytic activity">
    <reaction evidence="5 6">
        <text>cytidine(34) in tRNA(Ile2) + L-lysine + ATP = lysidine(34) in tRNA(Ile2) + AMP + diphosphate + H(+)</text>
        <dbReference type="Rhea" id="RHEA:43744"/>
        <dbReference type="Rhea" id="RHEA-COMP:10625"/>
        <dbReference type="Rhea" id="RHEA-COMP:10670"/>
        <dbReference type="ChEBI" id="CHEBI:15378"/>
        <dbReference type="ChEBI" id="CHEBI:30616"/>
        <dbReference type="ChEBI" id="CHEBI:32551"/>
        <dbReference type="ChEBI" id="CHEBI:33019"/>
        <dbReference type="ChEBI" id="CHEBI:82748"/>
        <dbReference type="ChEBI" id="CHEBI:83665"/>
        <dbReference type="ChEBI" id="CHEBI:456215"/>
        <dbReference type="EC" id="6.3.4.19"/>
    </reaction>
</comment>
<dbReference type="KEGG" id="pami:JCM7686_0478"/>
<gene>
    <name evidence="6" type="primary">tilS</name>
    <name evidence="8" type="ORF">JCM7686_0478</name>
</gene>
<dbReference type="EC" id="6.3.4.19" evidence="6"/>
<name>S5XRA8_PARAH</name>
<comment type="domain">
    <text evidence="6">The N-terminal region contains the highly conserved SGGXDS motif, predicted to be a P-loop motif involved in ATP binding.</text>
</comment>
<proteinExistence type="inferred from homology"/>
<dbReference type="SUPFAM" id="SSF52402">
    <property type="entry name" value="Adenine nucleotide alpha hydrolases-like"/>
    <property type="match status" value="1"/>
</dbReference>
<evidence type="ECO:0000256" key="6">
    <source>
        <dbReference type="HAMAP-Rule" id="MF_01161"/>
    </source>
</evidence>